<feature type="domain" description="RING-CH-type" evidence="4">
    <location>
        <begin position="130"/>
        <end position="176"/>
    </location>
</feature>
<name>A0A4C1XZP5_EUMVA</name>
<dbReference type="AlphaFoldDB" id="A0A4C1XZP5"/>
<dbReference type="Proteomes" id="UP000299102">
    <property type="component" value="Unassembled WGS sequence"/>
</dbReference>
<accession>A0A4C1XZP5</accession>
<keyword evidence="3" id="KW-0862">Zinc</keyword>
<keyword evidence="1" id="KW-0479">Metal-binding</keyword>
<keyword evidence="6" id="KW-1185">Reference proteome</keyword>
<sequence>MDVLFVRQLAARSSPSAARSSRLHGLRGHRTATPQLAGEVFDPNHTFLTRFDCSQQWLTLHPVRWYSIGRCLVGMFRMIEFVRHTLWNVAVFYFDRAKSLTWPVSSEGLCMLEGAAERKNVETNSLVGSLSVSSQRDCWICYDGERAEPLIRPCRCTGDLSSVHHDCLRRWLVEVL</sequence>
<dbReference type="SUPFAM" id="SSF57850">
    <property type="entry name" value="RING/U-box"/>
    <property type="match status" value="1"/>
</dbReference>
<comment type="caution">
    <text evidence="5">The sequence shown here is derived from an EMBL/GenBank/DDBJ whole genome shotgun (WGS) entry which is preliminary data.</text>
</comment>
<evidence type="ECO:0000313" key="5">
    <source>
        <dbReference type="EMBL" id="GBP67737.1"/>
    </source>
</evidence>
<dbReference type="OrthoDB" id="2154780at2759"/>
<keyword evidence="2" id="KW-0863">Zinc-finger</keyword>
<dbReference type="PROSITE" id="PS51292">
    <property type="entry name" value="ZF_RING_CH"/>
    <property type="match status" value="1"/>
</dbReference>
<evidence type="ECO:0000259" key="4">
    <source>
        <dbReference type="PROSITE" id="PS51292"/>
    </source>
</evidence>
<dbReference type="STRING" id="151549.A0A4C1XZP5"/>
<dbReference type="PANTHER" id="PTHR20893">
    <property type="entry name" value="LD08641P"/>
    <property type="match status" value="1"/>
</dbReference>
<dbReference type="GO" id="GO:0008270">
    <property type="term" value="F:zinc ion binding"/>
    <property type="evidence" value="ECO:0007669"/>
    <property type="project" value="UniProtKB-KW"/>
</dbReference>
<evidence type="ECO:0000256" key="1">
    <source>
        <dbReference type="ARBA" id="ARBA00022723"/>
    </source>
</evidence>
<dbReference type="CDD" id="cd16495">
    <property type="entry name" value="RING_CH-C4HC3_MARCH"/>
    <property type="match status" value="1"/>
</dbReference>
<dbReference type="PANTHER" id="PTHR20893:SF2">
    <property type="entry name" value="LD08641P"/>
    <property type="match status" value="1"/>
</dbReference>
<gene>
    <name evidence="5" type="primary">march8</name>
    <name evidence="5" type="ORF">EVAR_40508_1</name>
</gene>
<dbReference type="Gene3D" id="3.30.40.10">
    <property type="entry name" value="Zinc/RING finger domain, C3HC4 (zinc finger)"/>
    <property type="match status" value="1"/>
</dbReference>
<dbReference type="InterPro" id="IPR013083">
    <property type="entry name" value="Znf_RING/FYVE/PHD"/>
</dbReference>
<organism evidence="5 6">
    <name type="scientific">Eumeta variegata</name>
    <name type="common">Bagworm moth</name>
    <name type="synonym">Eumeta japonica</name>
    <dbReference type="NCBI Taxonomy" id="151549"/>
    <lineage>
        <taxon>Eukaryota</taxon>
        <taxon>Metazoa</taxon>
        <taxon>Ecdysozoa</taxon>
        <taxon>Arthropoda</taxon>
        <taxon>Hexapoda</taxon>
        <taxon>Insecta</taxon>
        <taxon>Pterygota</taxon>
        <taxon>Neoptera</taxon>
        <taxon>Endopterygota</taxon>
        <taxon>Lepidoptera</taxon>
        <taxon>Glossata</taxon>
        <taxon>Ditrysia</taxon>
        <taxon>Tineoidea</taxon>
        <taxon>Psychidae</taxon>
        <taxon>Oiketicinae</taxon>
        <taxon>Eumeta</taxon>
    </lineage>
</organism>
<reference evidence="5 6" key="1">
    <citation type="journal article" date="2019" name="Commun. Biol.">
        <title>The bagworm genome reveals a unique fibroin gene that provides high tensile strength.</title>
        <authorList>
            <person name="Kono N."/>
            <person name="Nakamura H."/>
            <person name="Ohtoshi R."/>
            <person name="Tomita M."/>
            <person name="Numata K."/>
            <person name="Arakawa K."/>
        </authorList>
    </citation>
    <scope>NUCLEOTIDE SEQUENCE [LARGE SCALE GENOMIC DNA]</scope>
</reference>
<protein>
    <submittedName>
        <fullName evidence="5">E3 ubiquitin-protein ligase MARCH8</fullName>
    </submittedName>
</protein>
<evidence type="ECO:0000256" key="2">
    <source>
        <dbReference type="ARBA" id="ARBA00022771"/>
    </source>
</evidence>
<dbReference type="Pfam" id="PF12906">
    <property type="entry name" value="RINGv"/>
    <property type="match status" value="1"/>
</dbReference>
<dbReference type="EMBL" id="BGZK01000989">
    <property type="protein sequence ID" value="GBP67737.1"/>
    <property type="molecule type" value="Genomic_DNA"/>
</dbReference>
<evidence type="ECO:0000313" key="6">
    <source>
        <dbReference type="Proteomes" id="UP000299102"/>
    </source>
</evidence>
<proteinExistence type="predicted"/>
<dbReference type="InterPro" id="IPR011016">
    <property type="entry name" value="Znf_RING-CH"/>
</dbReference>
<dbReference type="SMART" id="SM00744">
    <property type="entry name" value="RINGv"/>
    <property type="match status" value="1"/>
</dbReference>
<evidence type="ECO:0000256" key="3">
    <source>
        <dbReference type="ARBA" id="ARBA00022833"/>
    </source>
</evidence>